<dbReference type="EMBL" id="CP136890">
    <property type="protein sequence ID" value="WOK94328.1"/>
    <property type="molecule type" value="Genomic_DNA"/>
</dbReference>
<feature type="domain" description="Endonuclease/exonuclease/phosphatase" evidence="2">
    <location>
        <begin position="249"/>
        <end position="415"/>
    </location>
</feature>
<organism evidence="3 4">
    <name type="scientific">Canna indica</name>
    <name type="common">Indian-shot</name>
    <dbReference type="NCBI Taxonomy" id="4628"/>
    <lineage>
        <taxon>Eukaryota</taxon>
        <taxon>Viridiplantae</taxon>
        <taxon>Streptophyta</taxon>
        <taxon>Embryophyta</taxon>
        <taxon>Tracheophyta</taxon>
        <taxon>Spermatophyta</taxon>
        <taxon>Magnoliopsida</taxon>
        <taxon>Liliopsida</taxon>
        <taxon>Zingiberales</taxon>
        <taxon>Cannaceae</taxon>
        <taxon>Canna</taxon>
    </lineage>
</organism>
<feature type="region of interest" description="Disordered" evidence="1">
    <location>
        <begin position="1"/>
        <end position="88"/>
    </location>
</feature>
<dbReference type="SUPFAM" id="SSF56219">
    <property type="entry name" value="DNase I-like"/>
    <property type="match status" value="1"/>
</dbReference>
<evidence type="ECO:0000259" key="2">
    <source>
        <dbReference type="Pfam" id="PF03372"/>
    </source>
</evidence>
<gene>
    <name evidence="3" type="ORF">Cni_G03030</name>
</gene>
<dbReference type="GO" id="GO:0003824">
    <property type="term" value="F:catalytic activity"/>
    <property type="evidence" value="ECO:0007669"/>
    <property type="project" value="InterPro"/>
</dbReference>
<dbReference type="InterPro" id="IPR036691">
    <property type="entry name" value="Endo/exonu/phosph_ase_sf"/>
</dbReference>
<dbReference type="PANTHER" id="PTHR33710:SF71">
    <property type="entry name" value="ENDONUCLEASE_EXONUCLEASE_PHOSPHATASE DOMAIN-CONTAINING PROTEIN"/>
    <property type="match status" value="1"/>
</dbReference>
<dbReference type="AlphaFoldDB" id="A0AAQ3Q137"/>
<evidence type="ECO:0000313" key="4">
    <source>
        <dbReference type="Proteomes" id="UP001327560"/>
    </source>
</evidence>
<dbReference type="Gene3D" id="3.60.10.10">
    <property type="entry name" value="Endonuclease/exonuclease/phosphatase"/>
    <property type="match status" value="1"/>
</dbReference>
<evidence type="ECO:0000313" key="3">
    <source>
        <dbReference type="EMBL" id="WOK94328.1"/>
    </source>
</evidence>
<dbReference type="Proteomes" id="UP001327560">
    <property type="component" value="Chromosome 1"/>
</dbReference>
<accession>A0AAQ3Q137</accession>
<keyword evidence="4" id="KW-1185">Reference proteome</keyword>
<reference evidence="3 4" key="1">
    <citation type="submission" date="2023-10" db="EMBL/GenBank/DDBJ databases">
        <title>Chromosome-scale genome assembly provides insights into flower coloration mechanisms of Canna indica.</title>
        <authorList>
            <person name="Li C."/>
        </authorList>
    </citation>
    <scope>NUCLEOTIDE SEQUENCE [LARGE SCALE GENOMIC DNA]</scope>
    <source>
        <tissue evidence="3">Flower</tissue>
    </source>
</reference>
<name>A0AAQ3Q137_9LILI</name>
<sequence length="558" mass="63250">MAGRVQTGDGDCEGDDDRPGSDVQIPKVKKPPDLHSGKAAANLLWRRKVDEAGKRDPGLHSAQTSKPQSGGMNLSISNSNNDGFKSSKSMSKSFTALVNPLFVDDQSPNNVSVNESVKAQKPSSWATLFKEAKLLEDMPQGRLIDENLKKMQNASDNLVNIEDDVISAARAEWSNCLYGKFYGSSPPLGLIQSKLTNTFAIKVSEIKEEIQTISDDMDEDLIGSPIISAGMIRKRTTQKFGPDWNGLFMPGDGRAGGLVIAWKTKVMDIKLIHKCSQAIHVSVCLQGKEPWFLTGIYASTCPEERKVLWQYLKNQNIENVPWLLMGDFNCIEKQEDKKGGRSFLLGSSLRMFNEVCLDVGFIDLGFSGPRYTWCNNRMGKKKIVARLDRFYANGDWMAKYSNAMVYHLDKLASDHRPIMLDTREDVGKIRRTRRFIFELYWKNQGIFNFDKDMWGDKVLQANPPVHFENCLNYLGKDLDQWSKSNIGSLELMLKHIMEELKILENIDEKGEASEDEIRKIRCLTNQAMAVNRQLHIKWWTKANTNWIDMNDKNTKKNS</sequence>
<feature type="compositionally biased region" description="Basic and acidic residues" evidence="1">
    <location>
        <begin position="47"/>
        <end position="58"/>
    </location>
</feature>
<feature type="compositionally biased region" description="Polar residues" evidence="1">
    <location>
        <begin position="61"/>
        <end position="84"/>
    </location>
</feature>
<proteinExistence type="predicted"/>
<dbReference type="PANTHER" id="PTHR33710">
    <property type="entry name" value="BNAC02G09200D PROTEIN"/>
    <property type="match status" value="1"/>
</dbReference>
<protein>
    <recommendedName>
        <fullName evidence="2">Endonuclease/exonuclease/phosphatase domain-containing protein</fullName>
    </recommendedName>
</protein>
<evidence type="ECO:0000256" key="1">
    <source>
        <dbReference type="SAM" id="MobiDB-lite"/>
    </source>
</evidence>
<dbReference type="InterPro" id="IPR005135">
    <property type="entry name" value="Endo/exonuclease/phosphatase"/>
</dbReference>
<dbReference type="Pfam" id="PF03372">
    <property type="entry name" value="Exo_endo_phos"/>
    <property type="match status" value="1"/>
</dbReference>